<evidence type="ECO:0000313" key="1">
    <source>
        <dbReference type="EMBL" id="CAJ2642669.1"/>
    </source>
</evidence>
<organism evidence="1 2">
    <name type="scientific">Trifolium pratense</name>
    <name type="common">Red clover</name>
    <dbReference type="NCBI Taxonomy" id="57577"/>
    <lineage>
        <taxon>Eukaryota</taxon>
        <taxon>Viridiplantae</taxon>
        <taxon>Streptophyta</taxon>
        <taxon>Embryophyta</taxon>
        <taxon>Tracheophyta</taxon>
        <taxon>Spermatophyta</taxon>
        <taxon>Magnoliopsida</taxon>
        <taxon>eudicotyledons</taxon>
        <taxon>Gunneridae</taxon>
        <taxon>Pentapetalae</taxon>
        <taxon>rosids</taxon>
        <taxon>fabids</taxon>
        <taxon>Fabales</taxon>
        <taxon>Fabaceae</taxon>
        <taxon>Papilionoideae</taxon>
        <taxon>50 kb inversion clade</taxon>
        <taxon>NPAAA clade</taxon>
        <taxon>Hologalegina</taxon>
        <taxon>IRL clade</taxon>
        <taxon>Trifolieae</taxon>
        <taxon>Trifolium</taxon>
    </lineage>
</organism>
<proteinExistence type="predicted"/>
<protein>
    <submittedName>
        <fullName evidence="1">Uncharacterized protein</fullName>
    </submittedName>
</protein>
<name>A0ACB0JG09_TRIPR</name>
<reference evidence="1" key="1">
    <citation type="submission" date="2023-10" db="EMBL/GenBank/DDBJ databases">
        <authorList>
            <person name="Rodriguez Cubillos JULIANA M."/>
            <person name="De Vega J."/>
        </authorList>
    </citation>
    <scope>NUCLEOTIDE SEQUENCE</scope>
</reference>
<accession>A0ACB0JG09</accession>
<dbReference type="Proteomes" id="UP001177021">
    <property type="component" value="Unassembled WGS sequence"/>
</dbReference>
<comment type="caution">
    <text evidence="1">The sequence shown here is derived from an EMBL/GenBank/DDBJ whole genome shotgun (WGS) entry which is preliminary data.</text>
</comment>
<sequence>MSHTVAFFEQQPKHSNYRMPYNQFGLAVGYCRSKLNHYVYAIFTTTTLLSYPESHSPPLISTHSKLNTQLEHIKSDFYPNRTAKRTHIRGAWLEPLNIPSGKSSVCDFCGEPLQFLLQVYAPVVEKETTFHRMLFVFMCPSMTCLLRDQHEQWKRDPEKLCRSMKVFRCQLPRNNPFYSSECPKYDGSDKPTGSGAALCDWCGTWKGDKLCSSCKQVRYCSEKHQAMSWHAGH</sequence>
<evidence type="ECO:0000313" key="2">
    <source>
        <dbReference type="Proteomes" id="UP001177021"/>
    </source>
</evidence>
<dbReference type="EMBL" id="CASHSV030000034">
    <property type="protein sequence ID" value="CAJ2642669.1"/>
    <property type="molecule type" value="Genomic_DNA"/>
</dbReference>
<gene>
    <name evidence="1" type="ORF">MILVUS5_LOCUS12106</name>
</gene>
<keyword evidence="2" id="KW-1185">Reference proteome</keyword>